<reference evidence="10 11" key="1">
    <citation type="journal article" date="2016" name="Nat. Commun.">
        <title>Thousands of microbial genomes shed light on interconnected biogeochemical processes in an aquifer system.</title>
        <authorList>
            <person name="Anantharaman K."/>
            <person name="Brown C.T."/>
            <person name="Hug L.A."/>
            <person name="Sharon I."/>
            <person name="Castelle C.J."/>
            <person name="Probst A.J."/>
            <person name="Thomas B.C."/>
            <person name="Singh A."/>
            <person name="Wilkins M.J."/>
            <person name="Karaoz U."/>
            <person name="Brodie E.L."/>
            <person name="Williams K.H."/>
            <person name="Hubbard S.S."/>
            <person name="Banfield J.F."/>
        </authorList>
    </citation>
    <scope>NUCLEOTIDE SEQUENCE [LARGE SCALE GENOMIC DNA]</scope>
</reference>
<evidence type="ECO:0000256" key="5">
    <source>
        <dbReference type="HAMAP-Rule" id="MF_00900"/>
    </source>
</evidence>
<dbReference type="GO" id="GO:0005525">
    <property type="term" value="F:GTP binding"/>
    <property type="evidence" value="ECO:0007669"/>
    <property type="project" value="UniProtKB-UniRule"/>
</dbReference>
<evidence type="ECO:0000256" key="3">
    <source>
        <dbReference type="ARBA" id="ARBA00022842"/>
    </source>
</evidence>
<proteinExistence type="inferred from homology"/>
<dbReference type="InterPro" id="IPR030394">
    <property type="entry name" value="G_HFLX_dom"/>
</dbReference>
<dbReference type="PROSITE" id="PS51705">
    <property type="entry name" value="G_HFLX"/>
    <property type="match status" value="1"/>
</dbReference>
<dbReference type="InterPro" id="IPR032305">
    <property type="entry name" value="GTP-bd_M"/>
</dbReference>
<evidence type="ECO:0000256" key="1">
    <source>
        <dbReference type="ARBA" id="ARBA00022723"/>
    </source>
</evidence>
<comment type="subcellular location">
    <subcellularLocation>
        <location evidence="5">Cytoplasm</location>
    </subcellularLocation>
    <text evidence="5">May associate with membranes.</text>
</comment>
<feature type="binding site" evidence="6">
    <location>
        <begin position="325"/>
        <end position="328"/>
    </location>
    <ligand>
        <name>GTP</name>
        <dbReference type="ChEBI" id="CHEBI:37565"/>
    </ligand>
</feature>
<dbReference type="GO" id="GO:0003924">
    <property type="term" value="F:GTPase activity"/>
    <property type="evidence" value="ECO:0007669"/>
    <property type="project" value="UniProtKB-UniRule"/>
</dbReference>
<dbReference type="Pfam" id="PF01926">
    <property type="entry name" value="MMR_HSR1"/>
    <property type="match status" value="1"/>
</dbReference>
<dbReference type="Gene3D" id="3.40.50.11060">
    <property type="entry name" value="GTPase HflX, N-terminal domain"/>
    <property type="match status" value="1"/>
</dbReference>
<evidence type="ECO:0000313" key="10">
    <source>
        <dbReference type="EMBL" id="OGG13048.1"/>
    </source>
</evidence>
<feature type="domain" description="Hflx-type G" evidence="9">
    <location>
        <begin position="205"/>
        <end position="370"/>
    </location>
</feature>
<dbReference type="InterPro" id="IPR006073">
    <property type="entry name" value="GTP-bd"/>
</dbReference>
<dbReference type="Proteomes" id="UP000177383">
    <property type="component" value="Unassembled WGS sequence"/>
</dbReference>
<dbReference type="EMBL" id="MFJE01000063">
    <property type="protein sequence ID" value="OGG13048.1"/>
    <property type="molecule type" value="Genomic_DNA"/>
</dbReference>
<dbReference type="InterPro" id="IPR025121">
    <property type="entry name" value="GTPase_HflX_N"/>
</dbReference>
<feature type="binding site" evidence="7">
    <location>
        <position position="218"/>
    </location>
    <ligand>
        <name>Mg(2+)</name>
        <dbReference type="ChEBI" id="CHEBI:18420"/>
    </ligand>
</feature>
<feature type="coiled-coil region" evidence="8">
    <location>
        <begin position="171"/>
        <end position="198"/>
    </location>
</feature>
<dbReference type="Pfam" id="PF13167">
    <property type="entry name" value="GTP-bdg_N"/>
    <property type="match status" value="1"/>
</dbReference>
<evidence type="ECO:0000256" key="6">
    <source>
        <dbReference type="PIRSR" id="PIRSR006809-1"/>
    </source>
</evidence>
<accession>A0A1F5ZKQ3</accession>
<comment type="subunit">
    <text evidence="5">Monomer. Associates with the 50S ribosomal subunit.</text>
</comment>
<dbReference type="Gene3D" id="6.10.250.2860">
    <property type="match status" value="1"/>
</dbReference>
<comment type="function">
    <text evidence="5">GTPase that associates with the 50S ribosomal subunit and may have a role during protein synthesis or ribosome biogenesis.</text>
</comment>
<dbReference type="STRING" id="1798375.A2773_00365"/>
<dbReference type="CDD" id="cd01878">
    <property type="entry name" value="HflX"/>
    <property type="match status" value="1"/>
</dbReference>
<keyword evidence="3 7" id="KW-0460">Magnesium</keyword>
<feature type="binding site" evidence="6">
    <location>
        <begin position="351"/>
        <end position="353"/>
    </location>
    <ligand>
        <name>GTP</name>
        <dbReference type="ChEBI" id="CHEBI:37565"/>
    </ligand>
</feature>
<dbReference type="InterPro" id="IPR042108">
    <property type="entry name" value="GTPase_HflX_N_sf"/>
</dbReference>
<feature type="binding site" evidence="6">
    <location>
        <begin position="236"/>
        <end position="240"/>
    </location>
    <ligand>
        <name>GTP</name>
        <dbReference type="ChEBI" id="CHEBI:37565"/>
    </ligand>
</feature>
<evidence type="ECO:0000313" key="11">
    <source>
        <dbReference type="Proteomes" id="UP000177383"/>
    </source>
</evidence>
<protein>
    <recommendedName>
        <fullName evidence="5">GTPase HflX</fullName>
    </recommendedName>
    <alternativeName>
        <fullName evidence="5">GTP-binding protein HflX</fullName>
    </alternativeName>
</protein>
<evidence type="ECO:0000256" key="4">
    <source>
        <dbReference type="ARBA" id="ARBA00023134"/>
    </source>
</evidence>
<sequence length="370" mass="41934">MILLTHKPRFMLIGLVLPRTDKERTLADFEEAQSLVHTYGGEVFAAVSQNSTRRDQSTFIGTGKAHEVVDTITKEKIDIVVINDNVKPGQLFTLKKIFEVGNPRIEVWDRADLILHIFSKHASTAEAKLQIKLAFMRHMGPRIYGMGMELSQQAGGIGTVGIGETNTERMQRHWRQEVRSVRKQLAKLEANRSNQMDTRKKSGLSTISIIGYTNAGKTTLFNALASEHKLVDNALFVTLDSNVSKLYLPKIQKEVYLTDTIGFIQNLPPQLIDAFKSTLMETIRADTLLHMIDASDIWMDDKIQAVEEILQDLRIDTTNQIYVFNKIDRAKNINKQELIKRYSAFHPQFVSAYSRQGIPQLLAAIQELLP</sequence>
<dbReference type="NCBIfam" id="TIGR03156">
    <property type="entry name" value="GTP_HflX"/>
    <property type="match status" value="1"/>
</dbReference>
<feature type="binding site" evidence="6">
    <location>
        <begin position="211"/>
        <end position="218"/>
    </location>
    <ligand>
        <name>GTP</name>
        <dbReference type="ChEBI" id="CHEBI:37565"/>
    </ligand>
</feature>
<keyword evidence="8" id="KW-0175">Coiled coil</keyword>
<evidence type="ECO:0000256" key="7">
    <source>
        <dbReference type="PIRSR" id="PIRSR006809-2"/>
    </source>
</evidence>
<dbReference type="PANTHER" id="PTHR10229">
    <property type="entry name" value="GTP-BINDING PROTEIN HFLX"/>
    <property type="match status" value="1"/>
</dbReference>
<feature type="binding site" evidence="6">
    <location>
        <begin position="259"/>
        <end position="262"/>
    </location>
    <ligand>
        <name>GTP</name>
        <dbReference type="ChEBI" id="CHEBI:37565"/>
    </ligand>
</feature>
<dbReference type="InterPro" id="IPR016496">
    <property type="entry name" value="GTPase_HflX"/>
</dbReference>
<dbReference type="AlphaFoldDB" id="A0A1F5ZKQ3"/>
<comment type="cofactor">
    <cofactor evidence="7">
        <name>Mg(2+)</name>
        <dbReference type="ChEBI" id="CHEBI:18420"/>
    </cofactor>
</comment>
<dbReference type="GO" id="GO:0005737">
    <property type="term" value="C:cytoplasm"/>
    <property type="evidence" value="ECO:0007669"/>
    <property type="project" value="UniProtKB-SubCell"/>
</dbReference>
<dbReference type="PIRSF" id="PIRSF006809">
    <property type="entry name" value="GTP-binding_hflX_prd"/>
    <property type="match status" value="1"/>
</dbReference>
<comment type="caution">
    <text evidence="10">The sequence shown here is derived from an EMBL/GenBank/DDBJ whole genome shotgun (WGS) entry which is preliminary data.</text>
</comment>
<dbReference type="SUPFAM" id="SSF52540">
    <property type="entry name" value="P-loop containing nucleoside triphosphate hydrolases"/>
    <property type="match status" value="1"/>
</dbReference>
<keyword evidence="1 7" id="KW-0479">Metal-binding</keyword>
<evidence type="ECO:0000256" key="2">
    <source>
        <dbReference type="ARBA" id="ARBA00022741"/>
    </source>
</evidence>
<gene>
    <name evidence="5" type="primary">hflX</name>
    <name evidence="10" type="ORF">A2773_00365</name>
</gene>
<evidence type="ECO:0000259" key="9">
    <source>
        <dbReference type="PROSITE" id="PS51705"/>
    </source>
</evidence>
<dbReference type="HAMAP" id="MF_00900">
    <property type="entry name" value="GTPase_HflX"/>
    <property type="match status" value="1"/>
</dbReference>
<keyword evidence="2 5" id="KW-0547">Nucleotide-binding</keyword>
<keyword evidence="5" id="KW-0963">Cytoplasm</keyword>
<dbReference type="InterPro" id="IPR027417">
    <property type="entry name" value="P-loop_NTPase"/>
</dbReference>
<keyword evidence="4 5" id="KW-0342">GTP-binding</keyword>
<name>A0A1F5ZKQ3_9BACT</name>
<dbReference type="GO" id="GO:0043022">
    <property type="term" value="F:ribosome binding"/>
    <property type="evidence" value="ECO:0007669"/>
    <property type="project" value="TreeGrafter"/>
</dbReference>
<organism evidence="10 11">
    <name type="scientific">Candidatus Gottesmanbacteria bacterium RIFCSPHIGHO2_01_FULL_39_10</name>
    <dbReference type="NCBI Taxonomy" id="1798375"/>
    <lineage>
        <taxon>Bacteria</taxon>
        <taxon>Candidatus Gottesmaniibacteriota</taxon>
    </lineage>
</organism>
<dbReference type="PANTHER" id="PTHR10229:SF0">
    <property type="entry name" value="GTP-BINDING PROTEIN 6-RELATED"/>
    <property type="match status" value="1"/>
</dbReference>
<feature type="binding site" evidence="7">
    <location>
        <position position="238"/>
    </location>
    <ligand>
        <name>Mg(2+)</name>
        <dbReference type="ChEBI" id="CHEBI:18420"/>
    </ligand>
</feature>
<dbReference type="Gene3D" id="3.40.50.300">
    <property type="entry name" value="P-loop containing nucleotide triphosphate hydrolases"/>
    <property type="match status" value="1"/>
</dbReference>
<comment type="similarity">
    <text evidence="5">Belongs to the TRAFAC class OBG-HflX-like GTPase superfamily. HflX GTPase family.</text>
</comment>
<dbReference type="Pfam" id="PF16360">
    <property type="entry name" value="GTP-bdg_M"/>
    <property type="match status" value="1"/>
</dbReference>
<dbReference type="GO" id="GO:0046872">
    <property type="term" value="F:metal ion binding"/>
    <property type="evidence" value="ECO:0007669"/>
    <property type="project" value="UniProtKB-KW"/>
</dbReference>
<evidence type="ECO:0000256" key="8">
    <source>
        <dbReference type="SAM" id="Coils"/>
    </source>
</evidence>